<accession>A0AAV1J984</accession>
<dbReference type="AlphaFoldDB" id="A0AAV1J984"/>
<dbReference type="Proteomes" id="UP001497472">
    <property type="component" value="Unassembled WGS sequence"/>
</dbReference>
<comment type="caution">
    <text evidence="2">The sequence shown here is derived from an EMBL/GenBank/DDBJ whole genome shotgun (WGS) entry which is preliminary data.</text>
</comment>
<gene>
    <name evidence="2" type="ORF">LNINA_LOCUS4277</name>
</gene>
<evidence type="ECO:0000313" key="2">
    <source>
        <dbReference type="EMBL" id="CAK1544542.1"/>
    </source>
</evidence>
<dbReference type="Pfam" id="PF03372">
    <property type="entry name" value="Exo_endo_phos"/>
    <property type="match status" value="1"/>
</dbReference>
<reference evidence="2 3" key="1">
    <citation type="submission" date="2023-11" db="EMBL/GenBank/DDBJ databases">
        <authorList>
            <person name="Okamura Y."/>
        </authorList>
    </citation>
    <scope>NUCLEOTIDE SEQUENCE [LARGE SCALE GENOMIC DNA]</scope>
</reference>
<dbReference type="Gene3D" id="3.60.10.10">
    <property type="entry name" value="Endonuclease/exonuclease/phosphatase"/>
    <property type="match status" value="1"/>
</dbReference>
<feature type="domain" description="Endonuclease/exonuclease/phosphatase" evidence="1">
    <location>
        <begin position="15"/>
        <end position="91"/>
    </location>
</feature>
<organism evidence="2 3">
    <name type="scientific">Leptosia nina</name>
    <dbReference type="NCBI Taxonomy" id="320188"/>
    <lineage>
        <taxon>Eukaryota</taxon>
        <taxon>Metazoa</taxon>
        <taxon>Ecdysozoa</taxon>
        <taxon>Arthropoda</taxon>
        <taxon>Hexapoda</taxon>
        <taxon>Insecta</taxon>
        <taxon>Pterygota</taxon>
        <taxon>Neoptera</taxon>
        <taxon>Endopterygota</taxon>
        <taxon>Lepidoptera</taxon>
        <taxon>Glossata</taxon>
        <taxon>Ditrysia</taxon>
        <taxon>Papilionoidea</taxon>
        <taxon>Pieridae</taxon>
        <taxon>Pierinae</taxon>
        <taxon>Leptosia</taxon>
    </lineage>
</organism>
<evidence type="ECO:0000313" key="3">
    <source>
        <dbReference type="Proteomes" id="UP001497472"/>
    </source>
</evidence>
<dbReference type="GO" id="GO:0003824">
    <property type="term" value="F:catalytic activity"/>
    <property type="evidence" value="ECO:0007669"/>
    <property type="project" value="InterPro"/>
</dbReference>
<sequence length="198" mass="22976">MDHHMLNNLNIYYQNVRGLRTKSHSFLSNVVQSNYDIICLSETWLTPDFSDYEYFHVGYNVYRQDRGAGGERGGGVLIAVRRDLRARRRDQWRSARTSEELWVSIDLVMSRTCCADAPRGRPRPRLRMRNAFMQNFRRDASSETPYFPSTPPRLDGSLAPSKTEMLVWTAHDAFGKSWFRRPSRIPMRGMPAGAMQPI</sequence>
<dbReference type="SUPFAM" id="SSF56219">
    <property type="entry name" value="DNase I-like"/>
    <property type="match status" value="1"/>
</dbReference>
<dbReference type="InterPro" id="IPR036691">
    <property type="entry name" value="Endo/exonu/phosph_ase_sf"/>
</dbReference>
<dbReference type="EMBL" id="CAVLEF010000005">
    <property type="protein sequence ID" value="CAK1544542.1"/>
    <property type="molecule type" value="Genomic_DNA"/>
</dbReference>
<dbReference type="InterPro" id="IPR005135">
    <property type="entry name" value="Endo/exonuclease/phosphatase"/>
</dbReference>
<proteinExistence type="predicted"/>
<keyword evidence="3" id="KW-1185">Reference proteome</keyword>
<protein>
    <recommendedName>
        <fullName evidence="1">Endonuclease/exonuclease/phosphatase domain-containing protein</fullName>
    </recommendedName>
</protein>
<evidence type="ECO:0000259" key="1">
    <source>
        <dbReference type="Pfam" id="PF03372"/>
    </source>
</evidence>
<name>A0AAV1J984_9NEOP</name>